<keyword evidence="4" id="KW-1185">Reference proteome</keyword>
<comment type="caution">
    <text evidence="3">The sequence shown here is derived from an EMBL/GenBank/DDBJ whole genome shotgun (WGS) entry which is preliminary data.</text>
</comment>
<dbReference type="HOGENOM" id="CLU_2157085_0_0_7"/>
<keyword evidence="2" id="KW-0472">Membrane</keyword>
<keyword evidence="2" id="KW-1133">Transmembrane helix</keyword>
<protein>
    <submittedName>
        <fullName evidence="3">Uncharacterized protein</fullName>
    </submittedName>
</protein>
<dbReference type="EMBL" id="AFRZ01000001">
    <property type="protein sequence ID" value="EHP29378.1"/>
    <property type="molecule type" value="Genomic_DNA"/>
</dbReference>
<feature type="compositionally biased region" description="Basic residues" evidence="1">
    <location>
        <begin position="92"/>
        <end position="101"/>
    </location>
</feature>
<dbReference type="PATRIC" id="fig|929558.5.peg.850"/>
<dbReference type="STRING" id="929558.SMGD1_0851"/>
<dbReference type="AlphaFoldDB" id="H1FX68"/>
<evidence type="ECO:0000313" key="4">
    <source>
        <dbReference type="Proteomes" id="UP000006431"/>
    </source>
</evidence>
<proteinExistence type="predicted"/>
<feature type="transmembrane region" description="Helical" evidence="2">
    <location>
        <begin position="6"/>
        <end position="25"/>
    </location>
</feature>
<sequence>MYEFIEYWIVGIVSFLVGFIIALLTKKCEDKEELKELLNDVKSNLNSVTIHLSESETERMAMLRNQDNIQQMIEKLKTTIFNRSRDEEKNRIKNKKLKSIKNKNNQGNDLE</sequence>
<evidence type="ECO:0000313" key="3">
    <source>
        <dbReference type="EMBL" id="EHP29378.1"/>
    </source>
</evidence>
<organism evidence="3 4">
    <name type="scientific">Sulfurimonas gotlandica (strain DSM 19862 / JCM 16533 / GD1)</name>
    <dbReference type="NCBI Taxonomy" id="929558"/>
    <lineage>
        <taxon>Bacteria</taxon>
        <taxon>Pseudomonadati</taxon>
        <taxon>Campylobacterota</taxon>
        <taxon>Epsilonproteobacteria</taxon>
        <taxon>Campylobacterales</taxon>
        <taxon>Sulfurimonadaceae</taxon>
        <taxon>Sulfurimonas</taxon>
    </lineage>
</organism>
<dbReference type="RefSeq" id="WP_008340737.1">
    <property type="nucleotide sequence ID" value="NZ_AFRZ01000001.1"/>
</dbReference>
<feature type="region of interest" description="Disordered" evidence="1">
    <location>
        <begin position="85"/>
        <end position="111"/>
    </location>
</feature>
<dbReference type="Proteomes" id="UP000006431">
    <property type="component" value="Unassembled WGS sequence"/>
</dbReference>
<accession>H1FX68</accession>
<keyword evidence="2" id="KW-0812">Transmembrane</keyword>
<gene>
    <name evidence="3" type="ORF">SMGD1_0851</name>
</gene>
<evidence type="ECO:0000256" key="1">
    <source>
        <dbReference type="SAM" id="MobiDB-lite"/>
    </source>
</evidence>
<reference evidence="3 4" key="1">
    <citation type="journal article" date="2012" name="Proc. Natl. Acad. Sci. U.S.A.">
        <title>Genome and physiology of a model Epsilonproteobacterium responsible for sulfide detoxification in marine oxygen depletion zones.</title>
        <authorList>
            <person name="Grote J."/>
            <person name="Schott T."/>
            <person name="Bruckner C.G."/>
            <person name="Glockner F.O."/>
            <person name="Jost G."/>
            <person name="Teeling H."/>
            <person name="Labrenz M."/>
            <person name="Jurgens K."/>
        </authorList>
    </citation>
    <scope>NUCLEOTIDE SEQUENCE [LARGE SCALE GENOMIC DNA]</scope>
    <source>
        <strain evidence="3 4">GD1</strain>
    </source>
</reference>
<name>H1FX68_SULGG</name>
<evidence type="ECO:0000256" key="2">
    <source>
        <dbReference type="SAM" id="Phobius"/>
    </source>
</evidence>